<organism evidence="2 3">
    <name type="scientific">Mesonia maritima</name>
    <dbReference type="NCBI Taxonomy" id="1793873"/>
    <lineage>
        <taxon>Bacteria</taxon>
        <taxon>Pseudomonadati</taxon>
        <taxon>Bacteroidota</taxon>
        <taxon>Flavobacteriia</taxon>
        <taxon>Flavobacteriales</taxon>
        <taxon>Flavobacteriaceae</taxon>
        <taxon>Mesonia</taxon>
    </lineage>
</organism>
<proteinExistence type="predicted"/>
<keyword evidence="1" id="KW-0472">Membrane</keyword>
<dbReference type="Gene3D" id="1.10.150.320">
    <property type="entry name" value="Photosystem II 12 kDa extrinsic protein"/>
    <property type="match status" value="2"/>
</dbReference>
<comment type="caution">
    <text evidence="2">The sequence shown here is derived from an EMBL/GenBank/DDBJ whole genome shotgun (WGS) entry which is preliminary data.</text>
</comment>
<dbReference type="PANTHER" id="PTHR21180:SF32">
    <property type="entry name" value="ENDONUCLEASE_EXONUCLEASE_PHOSPHATASE FAMILY DOMAIN-CONTAINING PROTEIN 1"/>
    <property type="match status" value="1"/>
</dbReference>
<dbReference type="SUPFAM" id="SSF47781">
    <property type="entry name" value="RuvA domain 2-like"/>
    <property type="match status" value="2"/>
</dbReference>
<name>A0ABU1K6E8_9FLAO</name>
<keyword evidence="3" id="KW-1185">Reference proteome</keyword>
<accession>A0ABU1K6E8</accession>
<feature type="transmembrane region" description="Helical" evidence="1">
    <location>
        <begin position="16"/>
        <end position="35"/>
    </location>
</feature>
<keyword evidence="1" id="KW-0812">Transmembrane</keyword>
<dbReference type="Pfam" id="PF12836">
    <property type="entry name" value="HHH_3"/>
    <property type="match status" value="2"/>
</dbReference>
<sequence length="292" mass="34643">MNYRKSHFAFNKSQRNGIFLLVIIILILFYGMYYVNNSSSFNIFSTNEDSLVSFQHYIDSLKLKKKEKETYKIYPFNPNFITDYKGYVLGMTPAEIDRLHEFREKDKWINSKADFKKVTGVSDSLLNEISPYFKFPDWVIEKRKREKTKTAEKTELSFREKKDLNSATKKELQKINGIGEAYSTRIIRYRTKIGGFVDDIQLKDIYGLDYKTEQKVLEKFTVKNPPEIQKIDINKATLIQLSEIIYFNYELAREIIDYRILNEGIDTFEELAKIDDFPSHKIDRIKLYLQIK</sequence>
<protein>
    <submittedName>
        <fullName evidence="2">DNA uptake protein ComE-like DNA-binding protein</fullName>
    </submittedName>
</protein>
<dbReference type="InterPro" id="IPR010994">
    <property type="entry name" value="RuvA_2-like"/>
</dbReference>
<evidence type="ECO:0000313" key="2">
    <source>
        <dbReference type="EMBL" id="MDR6301184.1"/>
    </source>
</evidence>
<keyword evidence="1" id="KW-1133">Transmembrane helix</keyword>
<dbReference type="RefSeq" id="WP_309728310.1">
    <property type="nucleotide sequence ID" value="NZ_JAVDQA010000005.1"/>
</dbReference>
<reference evidence="2 3" key="1">
    <citation type="submission" date="2023-07" db="EMBL/GenBank/DDBJ databases">
        <title>Genomic Encyclopedia of Type Strains, Phase IV (KMG-IV): sequencing the most valuable type-strain genomes for metagenomic binning, comparative biology and taxonomic classification.</title>
        <authorList>
            <person name="Goeker M."/>
        </authorList>
    </citation>
    <scope>NUCLEOTIDE SEQUENCE [LARGE SCALE GENOMIC DNA]</scope>
    <source>
        <strain evidence="2 3">DSM 102814</strain>
    </source>
</reference>
<dbReference type="InterPro" id="IPR051675">
    <property type="entry name" value="Endo/Exo/Phosphatase_dom_1"/>
</dbReference>
<dbReference type="PANTHER" id="PTHR21180">
    <property type="entry name" value="ENDONUCLEASE/EXONUCLEASE/PHOSPHATASE FAMILY DOMAIN-CONTAINING PROTEIN 1"/>
    <property type="match status" value="1"/>
</dbReference>
<dbReference type="Proteomes" id="UP001257659">
    <property type="component" value="Unassembled WGS sequence"/>
</dbReference>
<evidence type="ECO:0000313" key="3">
    <source>
        <dbReference type="Proteomes" id="UP001257659"/>
    </source>
</evidence>
<gene>
    <name evidence="2" type="ORF">GGR31_001835</name>
</gene>
<dbReference type="EMBL" id="JAVDQA010000005">
    <property type="protein sequence ID" value="MDR6301184.1"/>
    <property type="molecule type" value="Genomic_DNA"/>
</dbReference>
<evidence type="ECO:0000256" key="1">
    <source>
        <dbReference type="SAM" id="Phobius"/>
    </source>
</evidence>